<dbReference type="Proteomes" id="UP000184480">
    <property type="component" value="Unassembled WGS sequence"/>
</dbReference>
<evidence type="ECO:0000313" key="3">
    <source>
        <dbReference type="EMBL" id="SHE30925.1"/>
    </source>
</evidence>
<evidence type="ECO:0000313" key="4">
    <source>
        <dbReference type="Proteomes" id="UP000184480"/>
    </source>
</evidence>
<proteinExistence type="predicted"/>
<sequence>MKTSKIYIIAILSLLGFIACSDDNDTSPALTKIIPSTIDNFPAGEYILSEPETGNPVIFTVTWTETMFHLDGSANPVPAAPVSYTLQIDKAGNNFASPQVLSATSSLSTNIYVADLNSLLIDGLGLTPNVSSDVELRLIANYGQNLAGESISANTIPLAITPYAPTGDLKPVYLIGDMNGWDNRNTDFIMFRNDSDPKNRIYTYTGRIQAGCYFKFIPEESLGSYKAYTRKDDTTLEYIESDGGAFYNETEGYKTITINLSDMTYTIEDYDMSEATQWTMINFVGAFCNWGDGNTDPAMTPTTYDPHIWKISLNLSTVEYGVKFRANHSWDNRWCPPNPDAVPYGITEFNPAGHDNNISLAEPGDYSVVFNDLTGHYVITKK</sequence>
<protein>
    <submittedName>
        <fullName evidence="3">SusE outer membrane protein</fullName>
    </submittedName>
</protein>
<evidence type="ECO:0000259" key="2">
    <source>
        <dbReference type="Pfam" id="PF14292"/>
    </source>
</evidence>
<dbReference type="Pfam" id="PF14292">
    <property type="entry name" value="SusE"/>
    <property type="match status" value="1"/>
</dbReference>
<gene>
    <name evidence="3" type="ORF">SAMN05444362_10148</name>
</gene>
<evidence type="ECO:0000256" key="1">
    <source>
        <dbReference type="SAM" id="SignalP"/>
    </source>
</evidence>
<dbReference type="GO" id="GO:0019867">
    <property type="term" value="C:outer membrane"/>
    <property type="evidence" value="ECO:0007669"/>
    <property type="project" value="InterPro"/>
</dbReference>
<dbReference type="OrthoDB" id="975117at2"/>
<name>A0A1M4SFG4_9BACT</name>
<dbReference type="STRING" id="1346286.SAMN05444362_10148"/>
<keyword evidence="1" id="KW-0732">Signal</keyword>
<organism evidence="3 4">
    <name type="scientific">Dysgonomonas macrotermitis</name>
    <dbReference type="NCBI Taxonomy" id="1346286"/>
    <lineage>
        <taxon>Bacteria</taxon>
        <taxon>Pseudomonadati</taxon>
        <taxon>Bacteroidota</taxon>
        <taxon>Bacteroidia</taxon>
        <taxon>Bacteroidales</taxon>
        <taxon>Dysgonomonadaceae</taxon>
        <taxon>Dysgonomonas</taxon>
    </lineage>
</organism>
<reference evidence="4" key="1">
    <citation type="submission" date="2016-11" db="EMBL/GenBank/DDBJ databases">
        <authorList>
            <person name="Varghese N."/>
            <person name="Submissions S."/>
        </authorList>
    </citation>
    <scope>NUCLEOTIDE SEQUENCE [LARGE SCALE GENOMIC DNA]</scope>
    <source>
        <strain evidence="4">DSM 27370</strain>
    </source>
</reference>
<dbReference type="Gene3D" id="2.60.40.3620">
    <property type="match status" value="2"/>
</dbReference>
<dbReference type="PROSITE" id="PS51257">
    <property type="entry name" value="PROKAR_LIPOPROTEIN"/>
    <property type="match status" value="1"/>
</dbReference>
<feature type="signal peptide" evidence="1">
    <location>
        <begin position="1"/>
        <end position="21"/>
    </location>
</feature>
<dbReference type="AlphaFoldDB" id="A0A1M4SFG4"/>
<dbReference type="RefSeq" id="WP_062175176.1">
    <property type="nucleotide sequence ID" value="NZ_BBXL01000001.1"/>
</dbReference>
<dbReference type="InterPro" id="IPR025970">
    <property type="entry name" value="SusE"/>
</dbReference>
<feature type="domain" description="SusE outer membrane protein" evidence="2">
    <location>
        <begin position="40"/>
        <end position="138"/>
    </location>
</feature>
<dbReference type="EMBL" id="FQUC01000001">
    <property type="protein sequence ID" value="SHE30925.1"/>
    <property type="molecule type" value="Genomic_DNA"/>
</dbReference>
<keyword evidence="4" id="KW-1185">Reference proteome</keyword>
<feature type="chain" id="PRO_5009907320" evidence="1">
    <location>
        <begin position="22"/>
        <end position="382"/>
    </location>
</feature>
<dbReference type="GO" id="GO:2001070">
    <property type="term" value="F:starch binding"/>
    <property type="evidence" value="ECO:0007669"/>
    <property type="project" value="InterPro"/>
</dbReference>
<accession>A0A1M4SFG4</accession>